<sequence>MILQKDFYNRDTTAVAKELLGKYLVRKIGNRILAYSIIETEAYVGPNDKACHASRGFTKRTAVMFGPPGIAYIYLIYGMYYCLNIVTRESGYPAAVLIRALDHPEMTGPGRLTKFLNITGSHNGADMTKRYTLWIENRGVIVKKNAITATPRIGVGYAGEWSKKPFRYIIKNSD</sequence>
<dbReference type="Pfam" id="PF02245">
    <property type="entry name" value="Pur_DNA_glyco"/>
    <property type="match status" value="2"/>
</dbReference>
<dbReference type="AlphaFoldDB" id="A0A1G2FZA4"/>
<keyword evidence="6" id="KW-1133">Transmembrane helix</keyword>
<dbReference type="Proteomes" id="UP000176700">
    <property type="component" value="Unassembled WGS sequence"/>
</dbReference>
<accession>A0A1G2FZA4</accession>
<keyword evidence="2 5" id="KW-0227">DNA damage</keyword>
<feature type="transmembrane region" description="Helical" evidence="6">
    <location>
        <begin position="62"/>
        <end position="80"/>
    </location>
</feature>
<evidence type="ECO:0000313" key="7">
    <source>
        <dbReference type="EMBL" id="OGZ42938.1"/>
    </source>
</evidence>
<dbReference type="EC" id="3.2.2.-" evidence="5"/>
<dbReference type="PANTHER" id="PTHR10429">
    <property type="entry name" value="DNA-3-METHYLADENINE GLYCOSYLASE"/>
    <property type="match status" value="1"/>
</dbReference>
<dbReference type="InterPro" id="IPR003180">
    <property type="entry name" value="MPG"/>
</dbReference>
<dbReference type="GO" id="GO:0003677">
    <property type="term" value="F:DNA binding"/>
    <property type="evidence" value="ECO:0007669"/>
    <property type="project" value="InterPro"/>
</dbReference>
<evidence type="ECO:0000313" key="8">
    <source>
        <dbReference type="Proteomes" id="UP000176700"/>
    </source>
</evidence>
<dbReference type="SUPFAM" id="SSF50486">
    <property type="entry name" value="FMT C-terminal domain-like"/>
    <property type="match status" value="1"/>
</dbReference>
<dbReference type="CDD" id="cd00540">
    <property type="entry name" value="AAG"/>
    <property type="match status" value="1"/>
</dbReference>
<keyword evidence="4 5" id="KW-0234">DNA repair</keyword>
<keyword evidence="3 5" id="KW-0378">Hydrolase</keyword>
<proteinExistence type="inferred from homology"/>
<comment type="similarity">
    <text evidence="1 5">Belongs to the DNA glycosylase MPG family.</text>
</comment>
<keyword evidence="6" id="KW-0812">Transmembrane</keyword>
<keyword evidence="6" id="KW-0472">Membrane</keyword>
<dbReference type="NCBIfam" id="TIGR00567">
    <property type="entry name" value="3mg"/>
    <property type="match status" value="1"/>
</dbReference>
<evidence type="ECO:0000256" key="6">
    <source>
        <dbReference type="SAM" id="Phobius"/>
    </source>
</evidence>
<dbReference type="InterPro" id="IPR036995">
    <property type="entry name" value="MPG_sf"/>
</dbReference>
<name>A0A1G2FZA4_9BACT</name>
<evidence type="ECO:0000256" key="2">
    <source>
        <dbReference type="ARBA" id="ARBA00022763"/>
    </source>
</evidence>
<dbReference type="Gene3D" id="3.10.300.10">
    <property type="entry name" value="Methylpurine-DNA glycosylase (MPG)"/>
    <property type="match status" value="2"/>
</dbReference>
<dbReference type="GO" id="GO:0006284">
    <property type="term" value="P:base-excision repair"/>
    <property type="evidence" value="ECO:0007669"/>
    <property type="project" value="InterPro"/>
</dbReference>
<dbReference type="InterPro" id="IPR011034">
    <property type="entry name" value="Formyl_transferase-like_C_sf"/>
</dbReference>
<dbReference type="GO" id="GO:0003905">
    <property type="term" value="F:alkylbase DNA N-glycosylase activity"/>
    <property type="evidence" value="ECO:0007669"/>
    <property type="project" value="InterPro"/>
</dbReference>
<evidence type="ECO:0000256" key="5">
    <source>
        <dbReference type="HAMAP-Rule" id="MF_00527"/>
    </source>
</evidence>
<dbReference type="PANTHER" id="PTHR10429:SF0">
    <property type="entry name" value="DNA-3-METHYLADENINE GLYCOSYLASE"/>
    <property type="match status" value="1"/>
</dbReference>
<organism evidence="7 8">
    <name type="scientific">Candidatus Ryanbacteria bacterium RIFCSPHIGHO2_01_45_13</name>
    <dbReference type="NCBI Taxonomy" id="1802112"/>
    <lineage>
        <taxon>Bacteria</taxon>
        <taxon>Candidatus Ryaniibacteriota</taxon>
    </lineage>
</organism>
<dbReference type="EMBL" id="MHNI01000012">
    <property type="protein sequence ID" value="OGZ42938.1"/>
    <property type="molecule type" value="Genomic_DNA"/>
</dbReference>
<dbReference type="HAMAP" id="MF_00527">
    <property type="entry name" value="3MGH"/>
    <property type="match status" value="1"/>
</dbReference>
<evidence type="ECO:0000256" key="4">
    <source>
        <dbReference type="ARBA" id="ARBA00023204"/>
    </source>
</evidence>
<evidence type="ECO:0000256" key="3">
    <source>
        <dbReference type="ARBA" id="ARBA00022801"/>
    </source>
</evidence>
<gene>
    <name evidence="7" type="ORF">A2W41_02385</name>
</gene>
<evidence type="ECO:0000256" key="1">
    <source>
        <dbReference type="ARBA" id="ARBA00009232"/>
    </source>
</evidence>
<comment type="caution">
    <text evidence="7">The sequence shown here is derived from an EMBL/GenBank/DDBJ whole genome shotgun (WGS) entry which is preliminary data.</text>
</comment>
<protein>
    <recommendedName>
        <fullName evidence="5">Putative 3-methyladenine DNA glycosylase</fullName>
        <ecNumber evidence="5">3.2.2.-</ecNumber>
    </recommendedName>
</protein>
<reference evidence="7 8" key="1">
    <citation type="journal article" date="2016" name="Nat. Commun.">
        <title>Thousands of microbial genomes shed light on interconnected biogeochemical processes in an aquifer system.</title>
        <authorList>
            <person name="Anantharaman K."/>
            <person name="Brown C.T."/>
            <person name="Hug L.A."/>
            <person name="Sharon I."/>
            <person name="Castelle C.J."/>
            <person name="Probst A.J."/>
            <person name="Thomas B.C."/>
            <person name="Singh A."/>
            <person name="Wilkins M.J."/>
            <person name="Karaoz U."/>
            <person name="Brodie E.L."/>
            <person name="Williams K.H."/>
            <person name="Hubbard S.S."/>
            <person name="Banfield J.F."/>
        </authorList>
    </citation>
    <scope>NUCLEOTIDE SEQUENCE [LARGE SCALE GENOMIC DNA]</scope>
</reference>